<dbReference type="PROSITE" id="PS50853">
    <property type="entry name" value="FN3"/>
    <property type="match status" value="1"/>
</dbReference>
<feature type="compositionally biased region" description="Polar residues" evidence="1">
    <location>
        <begin position="1"/>
        <end position="17"/>
    </location>
</feature>
<dbReference type="InterPro" id="IPR003961">
    <property type="entry name" value="FN3_dom"/>
</dbReference>
<comment type="caution">
    <text evidence="3">The sequence shown here is derived from an EMBL/GenBank/DDBJ whole genome shotgun (WGS) entry which is preliminary data.</text>
</comment>
<proteinExistence type="predicted"/>
<evidence type="ECO:0000256" key="1">
    <source>
        <dbReference type="SAM" id="MobiDB-lite"/>
    </source>
</evidence>
<keyword evidence="4" id="KW-1185">Reference proteome</keyword>
<feature type="region of interest" description="Disordered" evidence="1">
    <location>
        <begin position="1"/>
        <end position="21"/>
    </location>
</feature>
<feature type="domain" description="Fibronectin type-III" evidence="2">
    <location>
        <begin position="16"/>
        <end position="108"/>
    </location>
</feature>
<accession>A0AAE0C6S9</accession>
<reference evidence="3 4" key="1">
    <citation type="journal article" date="2015" name="Genome Biol. Evol.">
        <title>Comparative Genomics of a Bacterivorous Green Alga Reveals Evolutionary Causalities and Consequences of Phago-Mixotrophic Mode of Nutrition.</title>
        <authorList>
            <person name="Burns J.A."/>
            <person name="Paasch A."/>
            <person name="Narechania A."/>
            <person name="Kim E."/>
        </authorList>
    </citation>
    <scope>NUCLEOTIDE SEQUENCE [LARGE SCALE GENOMIC DNA]</scope>
    <source>
        <strain evidence="3 4">PLY_AMNH</strain>
    </source>
</reference>
<dbReference type="InterPro" id="IPR013783">
    <property type="entry name" value="Ig-like_fold"/>
</dbReference>
<sequence length="370" mass="41504">MRGSIACSTRPISSNAPSEVRREGALEQTKLGLRWTAIATVEGCTAAYKVAFKRKEPTRELYWTTTDVGTSVSAVLDNLQPGSTYLVKIVPTCNSVESEVFRFRTARIGARYTSMYRVSEYTQEVDFLENHDSADLNGEGLFLSNDNSGLFFTNSSPVSKYCVEHVEPESVGGWAPYISCNGPEADPRNHPDDPLCICMVYADRLISLQSKTEMDSECNPTTWNGTKHNDPACNCTGPDGERSKWVVDPKSSRYVGWAPVMQPYFYYQLPRDTYPGVKKLGEWYSTPKESSCVETASLGDDGCTWKRLPEVEVIYSSDLPSLGWNKTEVKHWPLHTLGVNTTVEDNTNLPIFAKAWENNKRWMQQRCCGC</sequence>
<evidence type="ECO:0000313" key="4">
    <source>
        <dbReference type="Proteomes" id="UP001190700"/>
    </source>
</evidence>
<dbReference type="EMBL" id="LGRX02027302">
    <property type="protein sequence ID" value="KAK3249463.1"/>
    <property type="molecule type" value="Genomic_DNA"/>
</dbReference>
<evidence type="ECO:0000313" key="3">
    <source>
        <dbReference type="EMBL" id="KAK3249463.1"/>
    </source>
</evidence>
<organism evidence="3 4">
    <name type="scientific">Cymbomonas tetramitiformis</name>
    <dbReference type="NCBI Taxonomy" id="36881"/>
    <lineage>
        <taxon>Eukaryota</taxon>
        <taxon>Viridiplantae</taxon>
        <taxon>Chlorophyta</taxon>
        <taxon>Pyramimonadophyceae</taxon>
        <taxon>Pyramimonadales</taxon>
        <taxon>Pyramimonadaceae</taxon>
        <taxon>Cymbomonas</taxon>
    </lineage>
</organism>
<gene>
    <name evidence="3" type="ORF">CYMTET_41108</name>
</gene>
<evidence type="ECO:0000259" key="2">
    <source>
        <dbReference type="PROSITE" id="PS50853"/>
    </source>
</evidence>
<dbReference type="SUPFAM" id="SSF49265">
    <property type="entry name" value="Fibronectin type III"/>
    <property type="match status" value="1"/>
</dbReference>
<name>A0AAE0C6S9_9CHLO</name>
<protein>
    <recommendedName>
        <fullName evidence="2">Fibronectin type-III domain-containing protein</fullName>
    </recommendedName>
</protein>
<dbReference type="CDD" id="cd00063">
    <property type="entry name" value="FN3"/>
    <property type="match status" value="1"/>
</dbReference>
<dbReference type="Gene3D" id="2.60.40.10">
    <property type="entry name" value="Immunoglobulins"/>
    <property type="match status" value="1"/>
</dbReference>
<dbReference type="Proteomes" id="UP001190700">
    <property type="component" value="Unassembled WGS sequence"/>
</dbReference>
<dbReference type="AlphaFoldDB" id="A0AAE0C6S9"/>
<dbReference type="InterPro" id="IPR036116">
    <property type="entry name" value="FN3_sf"/>
</dbReference>